<evidence type="ECO:0008006" key="18">
    <source>
        <dbReference type="Google" id="ProtNLM"/>
    </source>
</evidence>
<comment type="similarity">
    <text evidence="4">Belongs to the KAR5 family.</text>
</comment>
<keyword evidence="7 15" id="KW-0732">Signal</keyword>
<keyword evidence="11" id="KW-0325">Glycoprotein</keyword>
<keyword evidence="17" id="KW-1185">Reference proteome</keyword>
<evidence type="ECO:0000256" key="5">
    <source>
        <dbReference type="ARBA" id="ARBA00022459"/>
    </source>
</evidence>
<dbReference type="PANTHER" id="PTHR28012:SF1">
    <property type="entry name" value="NUCLEAR FUSION PROTEIN KAR5"/>
    <property type="match status" value="1"/>
</dbReference>
<keyword evidence="13" id="KW-0175">Coiled coil</keyword>
<proteinExistence type="inferred from homology"/>
<dbReference type="GO" id="GO:0000742">
    <property type="term" value="P:karyogamy involved in conjugation with cellular fusion"/>
    <property type="evidence" value="ECO:0007669"/>
    <property type="project" value="InterPro"/>
</dbReference>
<name>A0A427YMT3_9TREE</name>
<reference evidence="16 17" key="1">
    <citation type="submission" date="2018-11" db="EMBL/GenBank/DDBJ databases">
        <title>Genome sequence of Saitozyma podzolica DSM 27192.</title>
        <authorList>
            <person name="Aliyu H."/>
            <person name="Gorte O."/>
            <person name="Ochsenreither K."/>
        </authorList>
    </citation>
    <scope>NUCLEOTIDE SEQUENCE [LARGE SCALE GENOMIC DNA]</scope>
    <source>
        <strain evidence="16 17">DSM 27192</strain>
    </source>
</reference>
<feature type="chain" id="PRO_5019027220" description="Nuclear fusion protein KAR5" evidence="15">
    <location>
        <begin position="19"/>
        <end position="518"/>
    </location>
</feature>
<dbReference type="GO" id="GO:0048288">
    <property type="term" value="P:nuclear membrane fusion involved in karyogamy"/>
    <property type="evidence" value="ECO:0007669"/>
    <property type="project" value="InterPro"/>
</dbReference>
<feature type="coiled-coil region" evidence="13">
    <location>
        <begin position="262"/>
        <end position="289"/>
    </location>
</feature>
<protein>
    <recommendedName>
        <fullName evidence="18">Nuclear fusion protein KAR5</fullName>
    </recommendedName>
</protein>
<feature type="signal peptide" evidence="15">
    <location>
        <begin position="1"/>
        <end position="18"/>
    </location>
</feature>
<keyword evidence="8" id="KW-0256">Endoplasmic reticulum</keyword>
<dbReference type="EMBL" id="RSCD01000006">
    <property type="protein sequence ID" value="RSH92395.1"/>
    <property type="molecule type" value="Genomic_DNA"/>
</dbReference>
<evidence type="ECO:0000256" key="4">
    <source>
        <dbReference type="ARBA" id="ARBA00010473"/>
    </source>
</evidence>
<dbReference type="OrthoDB" id="5311848at2759"/>
<dbReference type="Proteomes" id="UP000279259">
    <property type="component" value="Unassembled WGS sequence"/>
</dbReference>
<feature type="transmembrane region" description="Helical" evidence="14">
    <location>
        <begin position="459"/>
        <end position="482"/>
    </location>
</feature>
<evidence type="ECO:0000256" key="14">
    <source>
        <dbReference type="SAM" id="Phobius"/>
    </source>
</evidence>
<dbReference type="GO" id="GO:0031965">
    <property type="term" value="C:nuclear membrane"/>
    <property type="evidence" value="ECO:0007669"/>
    <property type="project" value="UniProtKB-SubCell"/>
</dbReference>
<keyword evidence="5" id="KW-0415">Karyogamy</keyword>
<dbReference type="InterPro" id="IPR007292">
    <property type="entry name" value="Nuclear_fusion_Kar5"/>
</dbReference>
<keyword evidence="10 14" id="KW-0472">Membrane</keyword>
<evidence type="ECO:0000256" key="12">
    <source>
        <dbReference type="ARBA" id="ARBA00023242"/>
    </source>
</evidence>
<comment type="subcellular location">
    <subcellularLocation>
        <location evidence="3">Endoplasmic reticulum membrane</location>
    </subcellularLocation>
    <subcellularLocation>
        <location evidence="2">Nucleus membrane</location>
    </subcellularLocation>
</comment>
<accession>A0A427YMT3</accession>
<gene>
    <name evidence="16" type="ORF">EHS25_008810</name>
</gene>
<keyword evidence="6 14" id="KW-0812">Transmembrane</keyword>
<comment type="caution">
    <text evidence="16">The sequence shown here is derived from an EMBL/GenBank/DDBJ whole genome shotgun (WGS) entry which is preliminary data.</text>
</comment>
<evidence type="ECO:0000256" key="2">
    <source>
        <dbReference type="ARBA" id="ARBA00004126"/>
    </source>
</evidence>
<evidence type="ECO:0000256" key="10">
    <source>
        <dbReference type="ARBA" id="ARBA00023136"/>
    </source>
</evidence>
<evidence type="ECO:0000256" key="11">
    <source>
        <dbReference type="ARBA" id="ARBA00023180"/>
    </source>
</evidence>
<evidence type="ECO:0000256" key="15">
    <source>
        <dbReference type="SAM" id="SignalP"/>
    </source>
</evidence>
<evidence type="ECO:0000256" key="8">
    <source>
        <dbReference type="ARBA" id="ARBA00022824"/>
    </source>
</evidence>
<dbReference type="GO" id="GO:0005789">
    <property type="term" value="C:endoplasmic reticulum membrane"/>
    <property type="evidence" value="ECO:0007669"/>
    <property type="project" value="UniProtKB-SubCell"/>
</dbReference>
<evidence type="ECO:0000313" key="16">
    <source>
        <dbReference type="EMBL" id="RSH92395.1"/>
    </source>
</evidence>
<organism evidence="16 17">
    <name type="scientific">Saitozyma podzolica</name>
    <dbReference type="NCBI Taxonomy" id="1890683"/>
    <lineage>
        <taxon>Eukaryota</taxon>
        <taxon>Fungi</taxon>
        <taxon>Dikarya</taxon>
        <taxon>Basidiomycota</taxon>
        <taxon>Agaricomycotina</taxon>
        <taxon>Tremellomycetes</taxon>
        <taxon>Tremellales</taxon>
        <taxon>Trimorphomycetaceae</taxon>
        <taxon>Saitozyma</taxon>
    </lineage>
</organism>
<comment type="function">
    <text evidence="1">Required for nuclear membrane fusion during karyogamy.</text>
</comment>
<keyword evidence="12" id="KW-0539">Nucleus</keyword>
<evidence type="ECO:0000313" key="17">
    <source>
        <dbReference type="Proteomes" id="UP000279259"/>
    </source>
</evidence>
<sequence length="518" mass="57019">MRLRSFFVLGLVLGYVSASSPSVARRGGGGERVPGELEQLRKDIADLDLATSELQVFGDPDAYRSVERSGCHSKIAERLREGCAKSLVRSVSGMEEAESRGIAISLTLCSMLSALQPIPDECRPWSDSSHEARPKGLAGWALHRSPQDWSSYNGYLSDATQLCFALQGRRQAELAQQIYVNATREKIELLRVLKQEASNRRAQDVRMREDFFGGLRNMEAHAQLARENTDTLCTQIQRQESSVGDLKAALKSFESDRAVVWEIVQQEAIQQTRQTIAQLEREFAALKELMMFETALSLRGALDEHVEQHGLSLAGVLGNIQRQADDIAVRTADHMVSFDGLSTRIIKSADAMHQLSGGLQALVPLVETSTTRAQSLLSTEVSIRETSAHSHMVSERLANALTAVNDSLASITLWRNEIGSRSPWRLSLFSAPSLFSFPPAATSRGLQTVLQGVDFSLGIMLQVVLQGMSGLVWIAVSLWIAVRTGLSRTIGRLSSRIWEEFGVPADRDEEKAMGVALQ</sequence>
<evidence type="ECO:0000256" key="3">
    <source>
        <dbReference type="ARBA" id="ARBA00004586"/>
    </source>
</evidence>
<dbReference type="PANTHER" id="PTHR28012">
    <property type="entry name" value="NUCLEAR FUSION PROTEIN KAR5"/>
    <property type="match status" value="1"/>
</dbReference>
<dbReference type="AlphaFoldDB" id="A0A427YMT3"/>
<evidence type="ECO:0000256" key="13">
    <source>
        <dbReference type="SAM" id="Coils"/>
    </source>
</evidence>
<evidence type="ECO:0000256" key="6">
    <source>
        <dbReference type="ARBA" id="ARBA00022692"/>
    </source>
</evidence>
<evidence type="ECO:0000256" key="1">
    <source>
        <dbReference type="ARBA" id="ARBA00003389"/>
    </source>
</evidence>
<evidence type="ECO:0000256" key="9">
    <source>
        <dbReference type="ARBA" id="ARBA00022989"/>
    </source>
</evidence>
<keyword evidence="9 14" id="KW-1133">Transmembrane helix</keyword>
<evidence type="ECO:0000256" key="7">
    <source>
        <dbReference type="ARBA" id="ARBA00022729"/>
    </source>
</evidence>